<keyword evidence="1" id="KW-0645">Protease</keyword>
<dbReference type="SUPFAM" id="SSF63411">
    <property type="entry name" value="LuxS/MPP-like metallohydrolase"/>
    <property type="match status" value="1"/>
</dbReference>
<reference evidence="2" key="1">
    <citation type="submission" date="2014-09" db="EMBL/GenBank/DDBJ databases">
        <title>Vibrio variabilis JCM 19239. (C206) whole genome shotgun sequence.</title>
        <authorList>
            <person name="Sawabe T."/>
            <person name="Meirelles P."/>
            <person name="Nakanishi M."/>
            <person name="Sayaka M."/>
            <person name="Hattori M."/>
            <person name="Ohkuma M."/>
        </authorList>
    </citation>
    <scope>NUCLEOTIDE SEQUENCE [LARGE SCALE GENOMIC DNA]</scope>
    <source>
        <strain evidence="2">JCM 19239</strain>
    </source>
</reference>
<accession>A0ABQ0JBV3</accession>
<protein>
    <submittedName>
        <fullName evidence="1">Probable zinc protease pqqL</fullName>
    </submittedName>
</protein>
<dbReference type="GO" id="GO:0006508">
    <property type="term" value="P:proteolysis"/>
    <property type="evidence" value="ECO:0007669"/>
    <property type="project" value="UniProtKB-KW"/>
</dbReference>
<gene>
    <name evidence="1" type="ORF">JCM19239_917</name>
</gene>
<keyword evidence="1" id="KW-0378">Hydrolase</keyword>
<dbReference type="InterPro" id="IPR011249">
    <property type="entry name" value="Metalloenz_LuxS/M16"/>
</dbReference>
<sequence length="279" mass="30976">METLENGLVKWKLANGIEVLYLNHKDSGDRFYGWFGSLGGSSALTRDNIAAGQLIPLITLYSDIGPLTAEQIERAFSKTNSYVEPFIRDVKQGMSFGSNEKGIADVFSVVHHAMSLNDVDDVAVSKAKSIVINELKRLKQDSNVQSVNDALQLTFDKGSHLLTRTEPEIALVTKASVMEAYDKLINVNRGYKMMLVGGKSASEVQPLLEQYIANIQFREESKYSWPTVEIRDGFADGITNIDSHDSQDGQSQVYLIAVSERNEPEPQKTCLPKTCFKGF</sequence>
<organism evidence="1 2">
    <name type="scientific">Vibrio variabilis</name>
    <dbReference type="NCBI Taxonomy" id="990271"/>
    <lineage>
        <taxon>Bacteria</taxon>
        <taxon>Pseudomonadati</taxon>
        <taxon>Pseudomonadota</taxon>
        <taxon>Gammaproteobacteria</taxon>
        <taxon>Vibrionales</taxon>
        <taxon>Vibrionaceae</taxon>
        <taxon>Vibrio</taxon>
    </lineage>
</organism>
<dbReference type="Proteomes" id="UP000029223">
    <property type="component" value="Unassembled WGS sequence"/>
</dbReference>
<comment type="caution">
    <text evidence="1">The sequence shown here is derived from an EMBL/GenBank/DDBJ whole genome shotgun (WGS) entry which is preliminary data.</text>
</comment>
<proteinExistence type="predicted"/>
<dbReference type="Gene3D" id="3.30.830.10">
    <property type="entry name" value="Metalloenzyme, LuxS/M16 peptidase-like"/>
    <property type="match status" value="1"/>
</dbReference>
<dbReference type="EMBL" id="BBMS01000016">
    <property type="protein sequence ID" value="GAL26245.1"/>
    <property type="molecule type" value="Genomic_DNA"/>
</dbReference>
<keyword evidence="2" id="KW-1185">Reference proteome</keyword>
<evidence type="ECO:0000313" key="1">
    <source>
        <dbReference type="EMBL" id="GAL26245.1"/>
    </source>
</evidence>
<dbReference type="GO" id="GO:0008233">
    <property type="term" value="F:peptidase activity"/>
    <property type="evidence" value="ECO:0007669"/>
    <property type="project" value="UniProtKB-KW"/>
</dbReference>
<evidence type="ECO:0000313" key="2">
    <source>
        <dbReference type="Proteomes" id="UP000029223"/>
    </source>
</evidence>
<name>A0ABQ0JBV3_9VIBR</name>